<organism evidence="1 2">
    <name type="scientific">Shewanella bicestrii</name>
    <dbReference type="NCBI Taxonomy" id="2018305"/>
    <lineage>
        <taxon>Bacteria</taxon>
        <taxon>Pseudomonadati</taxon>
        <taxon>Pseudomonadota</taxon>
        <taxon>Gammaproteobacteria</taxon>
        <taxon>Alteromonadales</taxon>
        <taxon>Shewanellaceae</taxon>
        <taxon>Shewanella</taxon>
    </lineage>
</organism>
<sequence length="233" mass="27236">MKCAIMQPTFLPWSGYFNLMAEVDVFVFLDDAQFQKSSWHNRNRIPLNNMPNWLTVPVRHQHLDQTLLATRLDNKTHWREKMTRMLEQTYAKHAFNSELYCFINLISNDNHTSLAELNIALIEMMAQKLSIQCKTIRSSELDIPGVRTRRLLSILHEIKATEYLSPQGAREYLTADDFTGQTDIQLSFQEFLPQVYPQRKTNHFIEKLSMLDVVMNIGWSNSKAYITQNYSGN</sequence>
<dbReference type="KEGG" id="sbj:CF168_14350"/>
<dbReference type="EMBL" id="CP022358">
    <property type="protein sequence ID" value="ASK69942.1"/>
    <property type="molecule type" value="Genomic_DNA"/>
</dbReference>
<reference evidence="1 2" key="1">
    <citation type="submission" date="2017-07" db="EMBL/GenBank/DDBJ databases">
        <title>Phenotypical and genomic characterization of a clinical isolate of Shewanella bicestrii sp. nov. producing an extended-spectrum beta-lactamase and a new oxacillinase variant.</title>
        <authorList>
            <person name="Jousset A.B."/>
            <person name="Bonnin R.A."/>
            <person name="Girlich D."/>
            <person name="Dabos L."/>
            <person name="Potron A."/>
            <person name="Dortet L."/>
            <person name="Glaser P."/>
            <person name="Naas T."/>
        </authorList>
    </citation>
    <scope>NUCLEOTIDE SEQUENCE [LARGE SCALE GENOMIC DNA]</scope>
    <source>
        <strain evidence="1 2">JAB-1</strain>
    </source>
</reference>
<protein>
    <recommendedName>
        <fullName evidence="3">WbqC family protein</fullName>
    </recommendedName>
</protein>
<proteinExistence type="predicted"/>
<dbReference type="Proteomes" id="UP000198367">
    <property type="component" value="Chromosome"/>
</dbReference>
<keyword evidence="2" id="KW-1185">Reference proteome</keyword>
<dbReference type="Pfam" id="PF08889">
    <property type="entry name" value="WbqC"/>
    <property type="match status" value="1"/>
</dbReference>
<dbReference type="AlphaFoldDB" id="A0A220UPZ1"/>
<dbReference type="InterPro" id="IPR014985">
    <property type="entry name" value="WbqC"/>
</dbReference>
<name>A0A220UPZ1_9GAMM</name>
<evidence type="ECO:0008006" key="3">
    <source>
        <dbReference type="Google" id="ProtNLM"/>
    </source>
</evidence>
<evidence type="ECO:0000313" key="1">
    <source>
        <dbReference type="EMBL" id="ASK69942.1"/>
    </source>
</evidence>
<evidence type="ECO:0000313" key="2">
    <source>
        <dbReference type="Proteomes" id="UP000198367"/>
    </source>
</evidence>
<accession>A0A220UPZ1</accession>
<dbReference type="RefSeq" id="WP_011716383.1">
    <property type="nucleotide sequence ID" value="NZ_CP022358.1"/>
</dbReference>
<gene>
    <name evidence="1" type="ORF">CF168_14350</name>
</gene>